<gene>
    <name evidence="2" type="ORF">H0484_00600</name>
</gene>
<dbReference type="PANTHER" id="PTHR47237:SF1">
    <property type="entry name" value="SLL0310 PROTEIN"/>
    <property type="match status" value="1"/>
</dbReference>
<protein>
    <submittedName>
        <fullName evidence="2">GNAT family N-acetyltransferase</fullName>
    </submittedName>
</protein>
<dbReference type="CDD" id="cd04301">
    <property type="entry name" value="NAT_SF"/>
    <property type="match status" value="1"/>
</dbReference>
<dbReference type="Pfam" id="PF18014">
    <property type="entry name" value="Acetyltransf_18"/>
    <property type="match status" value="1"/>
</dbReference>
<sequence>MRNFQIRFMQRRDLDVALQWAADEGWNPGLHDADSFYAADSQGFLVGDLNGKPVACISAVRYGSSYAFLGLYIVKPSHRGRGYGKQVMQAALNHLGARVIGLDGVVAQQANYGRLGFTVAHRNIRYQGVAQRLTDESEASNILPLSRLPFASIARYDQVYFPAGRDAFLQAWLMQADAHGFGLIRQAQLVGYGLIRSCRVGYKIGPLFADTPSDAQALLRALMQSVPENSPVFIDIPETNGPAKALASAYDMQPIFETARMYKGDFALPDMACIYGITSLELG</sequence>
<dbReference type="Pfam" id="PF00583">
    <property type="entry name" value="Acetyltransf_1"/>
    <property type="match status" value="1"/>
</dbReference>
<evidence type="ECO:0000313" key="2">
    <source>
        <dbReference type="EMBL" id="MCB5362260.1"/>
    </source>
</evidence>
<organism evidence="2 3">
    <name type="scientific">Mesopusillimonas faecipullorum</name>
    <dbReference type="NCBI Taxonomy" id="2755040"/>
    <lineage>
        <taxon>Bacteria</taxon>
        <taxon>Pseudomonadati</taxon>
        <taxon>Pseudomonadota</taxon>
        <taxon>Betaproteobacteria</taxon>
        <taxon>Burkholderiales</taxon>
        <taxon>Alcaligenaceae</taxon>
        <taxon>Mesopusillimonas</taxon>
    </lineage>
</organism>
<dbReference type="Proteomes" id="UP000776983">
    <property type="component" value="Unassembled WGS sequence"/>
</dbReference>
<proteinExistence type="predicted"/>
<keyword evidence="3" id="KW-1185">Reference proteome</keyword>
<dbReference type="EMBL" id="JACDXW010000001">
    <property type="protein sequence ID" value="MCB5362260.1"/>
    <property type="molecule type" value="Genomic_DNA"/>
</dbReference>
<accession>A0ABS8C8A6</accession>
<dbReference type="PANTHER" id="PTHR47237">
    <property type="entry name" value="SLL0310 PROTEIN"/>
    <property type="match status" value="1"/>
</dbReference>
<evidence type="ECO:0000259" key="1">
    <source>
        <dbReference type="PROSITE" id="PS51186"/>
    </source>
</evidence>
<name>A0ABS8C8A6_9BURK</name>
<dbReference type="PROSITE" id="PS51186">
    <property type="entry name" value="GNAT"/>
    <property type="match status" value="1"/>
</dbReference>
<dbReference type="Gene3D" id="3.40.630.30">
    <property type="match status" value="1"/>
</dbReference>
<comment type="caution">
    <text evidence="2">The sequence shown here is derived from an EMBL/GenBank/DDBJ whole genome shotgun (WGS) entry which is preliminary data.</text>
</comment>
<dbReference type="SUPFAM" id="SSF55729">
    <property type="entry name" value="Acyl-CoA N-acyltransferases (Nat)"/>
    <property type="match status" value="1"/>
</dbReference>
<reference evidence="2 3" key="1">
    <citation type="submission" date="2020-07" db="EMBL/GenBank/DDBJ databases">
        <title>Pusillimonas sp. nov., isolated from poultry manure in Taiwan.</title>
        <authorList>
            <person name="Lin S.-Y."/>
            <person name="Tang Y.-S."/>
            <person name="Young C.-C."/>
        </authorList>
    </citation>
    <scope>NUCLEOTIDE SEQUENCE [LARGE SCALE GENOMIC DNA]</scope>
    <source>
        <strain evidence="2 3">CC-YST705</strain>
    </source>
</reference>
<dbReference type="Gene3D" id="3.40.630.90">
    <property type="match status" value="1"/>
</dbReference>
<evidence type="ECO:0000313" key="3">
    <source>
        <dbReference type="Proteomes" id="UP000776983"/>
    </source>
</evidence>
<dbReference type="InterPro" id="IPR052729">
    <property type="entry name" value="Acyl/Acetyltrans_Enzymes"/>
</dbReference>
<dbReference type="InterPro" id="IPR041496">
    <property type="entry name" value="YitH/HolE_GNAT"/>
</dbReference>
<feature type="domain" description="N-acetyltransferase" evidence="1">
    <location>
        <begin position="4"/>
        <end position="136"/>
    </location>
</feature>
<dbReference type="InterPro" id="IPR016181">
    <property type="entry name" value="Acyl_CoA_acyltransferase"/>
</dbReference>
<dbReference type="InterPro" id="IPR000182">
    <property type="entry name" value="GNAT_dom"/>
</dbReference>